<dbReference type="Proteomes" id="UP001217089">
    <property type="component" value="Unassembled WGS sequence"/>
</dbReference>
<evidence type="ECO:0000313" key="2">
    <source>
        <dbReference type="Proteomes" id="UP001217089"/>
    </source>
</evidence>
<comment type="caution">
    <text evidence="1">The sequence shown here is derived from an EMBL/GenBank/DDBJ whole genome shotgun (WGS) entry which is preliminary data.</text>
</comment>
<protein>
    <submittedName>
        <fullName evidence="1">Uncharacterized protein</fullName>
    </submittedName>
</protein>
<gene>
    <name evidence="1" type="ORF">KUTeg_001454</name>
</gene>
<name>A0ABQ9FRG1_TEGGR</name>
<sequence length="171" mass="19841">MTRTPEPKIERPSIYTERVTDWTNKELQLNRLHEEILAKRESLLNCSLYYLRQQHARQSHASDAYVAERRNNKFLQDIITTQTTLQQEADNPPSPRLTTLLVNYWSMVRSMKPVWDETLNNRTATSTPRNVSQSSTVHNHVANGDSYVMKYCHVANDKCLVMINSHVANVN</sequence>
<evidence type="ECO:0000313" key="1">
    <source>
        <dbReference type="EMBL" id="KAJ8319867.1"/>
    </source>
</evidence>
<accession>A0ABQ9FRG1</accession>
<dbReference type="PANTHER" id="PTHR14286:SF2">
    <property type="entry name" value="CENTROSOMAL PROTEIN 15 KDA"/>
    <property type="match status" value="1"/>
</dbReference>
<organism evidence="1 2">
    <name type="scientific">Tegillarca granosa</name>
    <name type="common">Malaysian cockle</name>
    <name type="synonym">Anadara granosa</name>
    <dbReference type="NCBI Taxonomy" id="220873"/>
    <lineage>
        <taxon>Eukaryota</taxon>
        <taxon>Metazoa</taxon>
        <taxon>Spiralia</taxon>
        <taxon>Lophotrochozoa</taxon>
        <taxon>Mollusca</taxon>
        <taxon>Bivalvia</taxon>
        <taxon>Autobranchia</taxon>
        <taxon>Pteriomorphia</taxon>
        <taxon>Arcoida</taxon>
        <taxon>Arcoidea</taxon>
        <taxon>Arcidae</taxon>
        <taxon>Tegillarca</taxon>
    </lineage>
</organism>
<proteinExistence type="predicted"/>
<dbReference type="Pfam" id="PF15134">
    <property type="entry name" value="CEP15-like"/>
    <property type="match status" value="1"/>
</dbReference>
<dbReference type="EMBL" id="JARBDR010000141">
    <property type="protein sequence ID" value="KAJ8319867.1"/>
    <property type="molecule type" value="Genomic_DNA"/>
</dbReference>
<keyword evidence="2" id="KW-1185">Reference proteome</keyword>
<reference evidence="1 2" key="1">
    <citation type="submission" date="2022-12" db="EMBL/GenBank/DDBJ databases">
        <title>Chromosome-level genome of Tegillarca granosa.</title>
        <authorList>
            <person name="Kim J."/>
        </authorList>
    </citation>
    <scope>NUCLEOTIDE SEQUENCE [LARGE SCALE GENOMIC DNA]</scope>
    <source>
        <strain evidence="1">Teg-2019</strain>
        <tissue evidence="1">Adductor muscle</tissue>
    </source>
</reference>
<dbReference type="PANTHER" id="PTHR14286">
    <property type="entry name" value="GENE, 49355-RELATED"/>
    <property type="match status" value="1"/>
</dbReference>
<dbReference type="InterPro" id="IPR028006">
    <property type="entry name" value="CEP15-like"/>
</dbReference>